<dbReference type="EMBL" id="JASTZU010000053">
    <property type="protein sequence ID" value="MDL4842078.1"/>
    <property type="molecule type" value="Genomic_DNA"/>
</dbReference>
<evidence type="ECO:0000313" key="6">
    <source>
        <dbReference type="Proteomes" id="UP001235343"/>
    </source>
</evidence>
<comment type="caution">
    <text evidence="5">The sequence shown here is derived from an EMBL/GenBank/DDBJ whole genome shotgun (WGS) entry which is preliminary data.</text>
</comment>
<reference evidence="5 6" key="1">
    <citation type="submission" date="2023-06" db="EMBL/GenBank/DDBJ databases">
        <title>Aquibacillus rhizosphaerae LR5S19.</title>
        <authorList>
            <person name="Sun J.-Q."/>
        </authorList>
    </citation>
    <scope>NUCLEOTIDE SEQUENCE [LARGE SCALE GENOMIC DNA]</scope>
    <source>
        <strain evidence="5 6">LR5S19</strain>
    </source>
</reference>
<evidence type="ECO:0000256" key="1">
    <source>
        <dbReference type="SAM" id="MobiDB-lite"/>
    </source>
</evidence>
<feature type="signal peptide" evidence="3">
    <location>
        <begin position="1"/>
        <end position="26"/>
    </location>
</feature>
<dbReference type="SUPFAM" id="SSF75011">
    <property type="entry name" value="3-carboxy-cis,cis-mucoante lactonizing enzyme"/>
    <property type="match status" value="1"/>
</dbReference>
<organism evidence="5 6">
    <name type="scientific">Aquibacillus rhizosphaerae</name>
    <dbReference type="NCBI Taxonomy" id="3051431"/>
    <lineage>
        <taxon>Bacteria</taxon>
        <taxon>Bacillati</taxon>
        <taxon>Bacillota</taxon>
        <taxon>Bacilli</taxon>
        <taxon>Bacillales</taxon>
        <taxon>Bacillaceae</taxon>
        <taxon>Aquibacillus</taxon>
    </lineage>
</organism>
<dbReference type="InterPro" id="IPR055188">
    <property type="entry name" value="Choice_anch_I"/>
</dbReference>
<feature type="chain" id="PRO_5047295764" evidence="3">
    <location>
        <begin position="27"/>
        <end position="691"/>
    </location>
</feature>
<protein>
    <submittedName>
        <fullName evidence="5">Choice-of-anchor I family protein</fullName>
    </submittedName>
</protein>
<keyword evidence="2" id="KW-0812">Transmembrane</keyword>
<feature type="region of interest" description="Disordered" evidence="1">
    <location>
        <begin position="443"/>
        <end position="466"/>
    </location>
</feature>
<keyword evidence="3" id="KW-0732">Signal</keyword>
<dbReference type="Pfam" id="PF22494">
    <property type="entry name" value="choice_anch_I"/>
    <property type="match status" value="1"/>
</dbReference>
<feature type="region of interest" description="Disordered" evidence="1">
    <location>
        <begin position="558"/>
        <end position="657"/>
    </location>
</feature>
<dbReference type="PANTHER" id="PTHR46928">
    <property type="entry name" value="MESENCHYME-SPECIFIC CELL SURFACE GLYCOPROTEIN"/>
    <property type="match status" value="1"/>
</dbReference>
<evidence type="ECO:0000256" key="3">
    <source>
        <dbReference type="SAM" id="SignalP"/>
    </source>
</evidence>
<gene>
    <name evidence="5" type="ORF">QQS35_16690</name>
</gene>
<dbReference type="Proteomes" id="UP001235343">
    <property type="component" value="Unassembled WGS sequence"/>
</dbReference>
<feature type="compositionally biased region" description="Acidic residues" evidence="1">
    <location>
        <begin position="589"/>
        <end position="617"/>
    </location>
</feature>
<evidence type="ECO:0000256" key="2">
    <source>
        <dbReference type="SAM" id="Phobius"/>
    </source>
</evidence>
<dbReference type="NCBIfam" id="TIGR01167">
    <property type="entry name" value="LPXTG_anchor"/>
    <property type="match status" value="1"/>
</dbReference>
<feature type="compositionally biased region" description="Acidic residues" evidence="1">
    <location>
        <begin position="559"/>
        <end position="582"/>
    </location>
</feature>
<keyword evidence="2" id="KW-1133">Transmembrane helix</keyword>
<sequence length="691" mass="75527">MKNVFKGILAMTSSVLLLTSPMHAFAANQELTYFSENENGLAVELVARYASGAEIDDGGTEIVAYDAKNYQAFSVNGAEKALDILDLSVLQDNQTTIPLKKRIPLSEIGVEAGDVTSVAIDPEGNYIAITAPADPKTENGYVVFLDTDGNSLANVEVGASPDMVTFSPDGSKALVANEGEPNDDYTVNPHGSVSIIDVSGDIKQLDQSAVTTVDFSDVTIPDDIRKVHPDSTYAEDLEPEYIIVDHASQYAYVGIQEDNAIAKLDINAKQFVQVKSLGYKDFSTNHMLDASNKDNGINLQNWPVLSIYQPDGMAMFEANGKSYILTANEGDAQDWDGFSEEERVKDIAKDIGYELNADLYAGYTQQQLDDMVANGLFENEQLGRLTSSTSHPTNENGKYEAVYGYGARSFSIWDAESLEQVYDSGDDFEQKMSTFYPDYFNTNNDDDGFDSRSDDKGPEPESVISGHVQGKDYGFIGLERQGGIMVYDLSNPTAPKFDSYFSSRIFHGQDAKVTTESGDSAPEGLTFITAEESPIRQELLLAAHEVTGTIAVYALGEATTDEDSDNDDDQGNDDGQDNDNGQDDGKDDSGDEQENPDNQQEEPNTDDEQEEPSAEQPEDNKDTNEDGQDSGSDKDEDNRSEKVASSNNDDEGDRLPDTATSNWNVMALGSMLLLAGLVIVYRKRMLQLFHK</sequence>
<dbReference type="InterPro" id="IPR052956">
    <property type="entry name" value="Mesenchyme-surface_protein"/>
</dbReference>
<keyword evidence="2" id="KW-0472">Membrane</keyword>
<feature type="transmembrane region" description="Helical" evidence="2">
    <location>
        <begin position="663"/>
        <end position="681"/>
    </location>
</feature>
<evidence type="ECO:0000259" key="4">
    <source>
        <dbReference type="Pfam" id="PF22494"/>
    </source>
</evidence>
<keyword evidence="6" id="KW-1185">Reference proteome</keyword>
<evidence type="ECO:0000313" key="5">
    <source>
        <dbReference type="EMBL" id="MDL4842078.1"/>
    </source>
</evidence>
<dbReference type="NCBIfam" id="NF038117">
    <property type="entry name" value="choice_anch_I"/>
    <property type="match status" value="1"/>
</dbReference>
<dbReference type="RefSeq" id="WP_285933367.1">
    <property type="nucleotide sequence ID" value="NZ_JASTZU010000053.1"/>
</dbReference>
<feature type="compositionally biased region" description="Basic and acidic residues" evidence="1">
    <location>
        <begin position="449"/>
        <end position="459"/>
    </location>
</feature>
<dbReference type="Gene3D" id="2.130.10.10">
    <property type="entry name" value="YVTN repeat-like/Quinoprotein amine dehydrogenase"/>
    <property type="match status" value="1"/>
</dbReference>
<feature type="compositionally biased region" description="Basic and acidic residues" evidence="1">
    <location>
        <begin position="631"/>
        <end position="642"/>
    </location>
</feature>
<dbReference type="InterPro" id="IPR015943">
    <property type="entry name" value="WD40/YVTN_repeat-like_dom_sf"/>
</dbReference>
<accession>A0ABT7L897</accession>
<dbReference type="PANTHER" id="PTHR46928:SF1">
    <property type="entry name" value="MESENCHYME-SPECIFIC CELL SURFACE GLYCOPROTEIN"/>
    <property type="match status" value="1"/>
</dbReference>
<proteinExistence type="predicted"/>
<feature type="domain" description="Choice-of-anchor I" evidence="4">
    <location>
        <begin position="57"/>
        <end position="554"/>
    </location>
</feature>
<name>A0ABT7L897_9BACI</name>